<organism evidence="4 5">
    <name type="scientific">Streptomyces caviscabies</name>
    <dbReference type="NCBI Taxonomy" id="90079"/>
    <lineage>
        <taxon>Bacteria</taxon>
        <taxon>Bacillati</taxon>
        <taxon>Actinomycetota</taxon>
        <taxon>Actinomycetes</taxon>
        <taxon>Kitasatosporales</taxon>
        <taxon>Streptomycetaceae</taxon>
        <taxon>Streptomyces</taxon>
    </lineage>
</organism>
<dbReference type="Gene3D" id="3.40.630.30">
    <property type="match status" value="1"/>
</dbReference>
<dbReference type="RefSeq" id="WP_319286860.1">
    <property type="nucleotide sequence ID" value="NZ_JBHTCK010000009.1"/>
</dbReference>
<keyword evidence="2 4" id="KW-0012">Acyltransferase</keyword>
<dbReference type="Pfam" id="PF00583">
    <property type="entry name" value="Acetyltransf_1"/>
    <property type="match status" value="1"/>
</dbReference>
<reference evidence="5" key="1">
    <citation type="journal article" date="2019" name="Int. J. Syst. Evol. Microbiol.">
        <title>The Global Catalogue of Microorganisms (GCM) 10K type strain sequencing project: providing services to taxonomists for standard genome sequencing and annotation.</title>
        <authorList>
            <consortium name="The Broad Institute Genomics Platform"/>
            <consortium name="The Broad Institute Genome Sequencing Center for Infectious Disease"/>
            <person name="Wu L."/>
            <person name="Ma J."/>
        </authorList>
    </citation>
    <scope>NUCLEOTIDE SEQUENCE [LARGE SCALE GENOMIC DNA]</scope>
    <source>
        <strain evidence="5">ICMP 19430</strain>
    </source>
</reference>
<dbReference type="PANTHER" id="PTHR43877:SF1">
    <property type="entry name" value="ACETYLTRANSFERASE"/>
    <property type="match status" value="1"/>
</dbReference>
<gene>
    <name evidence="4" type="ORF">ACFQW9_27965</name>
</gene>
<evidence type="ECO:0000313" key="4">
    <source>
        <dbReference type="EMBL" id="MFC7354494.1"/>
    </source>
</evidence>
<dbReference type="EC" id="2.3.-.-" evidence="4"/>
<evidence type="ECO:0000313" key="5">
    <source>
        <dbReference type="Proteomes" id="UP001596509"/>
    </source>
</evidence>
<dbReference type="CDD" id="cd04301">
    <property type="entry name" value="NAT_SF"/>
    <property type="match status" value="1"/>
</dbReference>
<dbReference type="InterPro" id="IPR050832">
    <property type="entry name" value="Bact_Acetyltransf"/>
</dbReference>
<feature type="domain" description="N-acetyltransferase" evidence="3">
    <location>
        <begin position="6"/>
        <end position="144"/>
    </location>
</feature>
<dbReference type="GO" id="GO:0016746">
    <property type="term" value="F:acyltransferase activity"/>
    <property type="evidence" value="ECO:0007669"/>
    <property type="project" value="UniProtKB-KW"/>
</dbReference>
<sequence>MSVETEVIHEATDEVVEAFARLLPQLSSKAKPLDHGAVGRLTGASTNTLLVARVEGVIVGTLTLAMSRLPSGLRAHIEDVVVDAAARGRGVGKVLIDKALGLAADAGARTVDLTSRPSREAANRLYERAGFQRRDSTVYRFTLD</sequence>
<evidence type="ECO:0000256" key="2">
    <source>
        <dbReference type="ARBA" id="ARBA00023315"/>
    </source>
</evidence>
<dbReference type="SUPFAM" id="SSF55729">
    <property type="entry name" value="Acyl-CoA N-acyltransferases (Nat)"/>
    <property type="match status" value="1"/>
</dbReference>
<evidence type="ECO:0000259" key="3">
    <source>
        <dbReference type="PROSITE" id="PS51186"/>
    </source>
</evidence>
<dbReference type="PANTHER" id="PTHR43877">
    <property type="entry name" value="AMINOALKYLPHOSPHONATE N-ACETYLTRANSFERASE-RELATED-RELATED"/>
    <property type="match status" value="1"/>
</dbReference>
<dbReference type="EMBL" id="JBHTCK010000009">
    <property type="protein sequence ID" value="MFC7354494.1"/>
    <property type="molecule type" value="Genomic_DNA"/>
</dbReference>
<accession>A0ABW2MHW6</accession>
<name>A0ABW2MHW6_9ACTN</name>
<dbReference type="InterPro" id="IPR016181">
    <property type="entry name" value="Acyl_CoA_acyltransferase"/>
</dbReference>
<protein>
    <submittedName>
        <fullName evidence="4">GNAT family N-acetyltransferase</fullName>
        <ecNumber evidence="4">2.3.-.-</ecNumber>
    </submittedName>
</protein>
<evidence type="ECO:0000256" key="1">
    <source>
        <dbReference type="ARBA" id="ARBA00022679"/>
    </source>
</evidence>
<dbReference type="InterPro" id="IPR000182">
    <property type="entry name" value="GNAT_dom"/>
</dbReference>
<comment type="caution">
    <text evidence="4">The sequence shown here is derived from an EMBL/GenBank/DDBJ whole genome shotgun (WGS) entry which is preliminary data.</text>
</comment>
<dbReference type="Proteomes" id="UP001596509">
    <property type="component" value="Unassembled WGS sequence"/>
</dbReference>
<proteinExistence type="predicted"/>
<keyword evidence="1 4" id="KW-0808">Transferase</keyword>
<dbReference type="PROSITE" id="PS51186">
    <property type="entry name" value="GNAT"/>
    <property type="match status" value="1"/>
</dbReference>
<keyword evidence="5" id="KW-1185">Reference proteome</keyword>